<feature type="transmembrane region" description="Helical" evidence="1">
    <location>
        <begin position="146"/>
        <end position="167"/>
    </location>
</feature>
<proteinExistence type="predicted"/>
<feature type="transmembrane region" description="Helical" evidence="1">
    <location>
        <begin position="113"/>
        <end position="134"/>
    </location>
</feature>
<evidence type="ECO:0000313" key="3">
    <source>
        <dbReference type="Proteomes" id="UP001596504"/>
    </source>
</evidence>
<dbReference type="Pfam" id="PF22564">
    <property type="entry name" value="HAAS"/>
    <property type="match status" value="1"/>
</dbReference>
<organism evidence="2 3">
    <name type="scientific">Saccharopolyspora griseoalba</name>
    <dbReference type="NCBI Taxonomy" id="1431848"/>
    <lineage>
        <taxon>Bacteria</taxon>
        <taxon>Bacillati</taxon>
        <taxon>Actinomycetota</taxon>
        <taxon>Actinomycetes</taxon>
        <taxon>Pseudonocardiales</taxon>
        <taxon>Pseudonocardiaceae</taxon>
        <taxon>Saccharopolyspora</taxon>
    </lineage>
</organism>
<reference evidence="3" key="1">
    <citation type="journal article" date="2019" name="Int. J. Syst. Evol. Microbiol.">
        <title>The Global Catalogue of Microorganisms (GCM) 10K type strain sequencing project: providing services to taxonomists for standard genome sequencing and annotation.</title>
        <authorList>
            <consortium name="The Broad Institute Genomics Platform"/>
            <consortium name="The Broad Institute Genome Sequencing Center for Infectious Disease"/>
            <person name="Wu L."/>
            <person name="Ma J."/>
        </authorList>
    </citation>
    <scope>NUCLEOTIDE SEQUENCE [LARGE SCALE GENOMIC DNA]</scope>
    <source>
        <strain evidence="3">WLHS5</strain>
    </source>
</reference>
<keyword evidence="1" id="KW-0472">Membrane</keyword>
<dbReference type="Proteomes" id="UP001596504">
    <property type="component" value="Unassembled WGS sequence"/>
</dbReference>
<evidence type="ECO:0000256" key="1">
    <source>
        <dbReference type="SAM" id="Phobius"/>
    </source>
</evidence>
<keyword evidence="1" id="KW-1133">Transmembrane helix</keyword>
<dbReference type="RefSeq" id="WP_380668178.1">
    <property type="nucleotide sequence ID" value="NZ_JBHTCJ010000006.1"/>
</dbReference>
<dbReference type="NCBIfam" id="NF038403">
    <property type="entry name" value="perm_prefix_1"/>
    <property type="match status" value="1"/>
</dbReference>
<accession>A0ABW2LMI9</accession>
<dbReference type="InterPro" id="IPR047928">
    <property type="entry name" value="Perm_prefix_1"/>
</dbReference>
<feature type="transmembrane region" description="Helical" evidence="1">
    <location>
        <begin position="173"/>
        <end position="194"/>
    </location>
</feature>
<comment type="caution">
    <text evidence="2">The sequence shown here is derived from an EMBL/GenBank/DDBJ whole genome shotgun (WGS) entry which is preliminary data.</text>
</comment>
<evidence type="ECO:0000313" key="2">
    <source>
        <dbReference type="EMBL" id="MFC7342360.1"/>
    </source>
</evidence>
<protein>
    <submittedName>
        <fullName evidence="2">Permease prefix domain 1-containing protein</fullName>
    </submittedName>
</protein>
<feature type="transmembrane region" description="Helical" evidence="1">
    <location>
        <begin position="80"/>
        <end position="101"/>
    </location>
</feature>
<dbReference type="EMBL" id="JBHTCJ010000006">
    <property type="protein sequence ID" value="MFC7342360.1"/>
    <property type="molecule type" value="Genomic_DNA"/>
</dbReference>
<gene>
    <name evidence="2" type="ORF">ACFQRI_13185</name>
</gene>
<sequence length="205" mass="21836">MTAVDRYVAQLAAELRGPRRTKARLLEDIRDGLDDCIAAHLEDGKPRSEAVAEALREFGTPAELAPGCQRELTVAQTRRTAFWLLLTMPALLGGWRLAWTLGHDGYVTPPETVQLLVGIGISTVLMGIAAVLLTQRLSVPDRLPAVLAWSATVAGLAMPVTTVALVSELPAPWPLVLVIAGSTAVAHGALMLSARTCRQCASLMP</sequence>
<keyword evidence="3" id="KW-1185">Reference proteome</keyword>
<name>A0ABW2LMI9_9PSEU</name>
<keyword evidence="1" id="KW-0812">Transmembrane</keyword>